<feature type="signal peptide" evidence="1">
    <location>
        <begin position="1"/>
        <end position="25"/>
    </location>
</feature>
<dbReference type="PaxDb" id="3880-AES70649"/>
<dbReference type="OMA" id="MYGMILE"/>
<reference evidence="3" key="2">
    <citation type="submission" date="2012-05" db="EMBL/GenBank/DDBJ databases">
        <authorList>
            <person name="Krishnakumar V."/>
            <person name="Cheung F."/>
            <person name="Xiao Y."/>
            <person name="Chan A."/>
            <person name="Moskal W.A."/>
            <person name="Town C.D."/>
        </authorList>
    </citation>
    <scope>NUCLEOTIDE SEQUENCE</scope>
</reference>
<dbReference type="OrthoDB" id="1733910at2759"/>
<reference evidence="5" key="4">
    <citation type="submission" date="2015-04" db="UniProtKB">
        <authorList>
            <consortium name="EnsemblPlants"/>
        </authorList>
    </citation>
    <scope>IDENTIFICATION</scope>
    <source>
        <strain evidence="5">cv. Jemalong A17</strain>
    </source>
</reference>
<evidence type="ECO:0000313" key="6">
    <source>
        <dbReference type="Proteomes" id="UP000002051"/>
    </source>
</evidence>
<keyword evidence="6" id="KW-1185">Reference proteome</keyword>
<proteinExistence type="evidence at transcript level"/>
<evidence type="ECO:0000313" key="5">
    <source>
        <dbReference type="EnsemblPlants" id="AES70649"/>
    </source>
</evidence>
<accession>G7IXS7</accession>
<dbReference type="EMBL" id="CM001219">
    <property type="protein sequence ID" value="AES70649.1"/>
    <property type="molecule type" value="Genomic_DNA"/>
</dbReference>
<name>G7IXS7_MEDTR</name>
<dbReference type="EnsemblPlants" id="AES70649">
    <property type="protein sequence ID" value="AES70649"/>
    <property type="gene ID" value="MTR_3g060740"/>
</dbReference>
<evidence type="ECO:0008006" key="7">
    <source>
        <dbReference type="Google" id="ProtNLM"/>
    </source>
</evidence>
<dbReference type="EMBL" id="PSQE01000003">
    <property type="protein sequence ID" value="RHN67449.1"/>
    <property type="molecule type" value="Genomic_DNA"/>
</dbReference>
<reference evidence="2 6" key="1">
    <citation type="journal article" date="2011" name="Nature">
        <title>The Medicago genome provides insight into the evolution of rhizobial symbioses.</title>
        <authorList>
            <person name="Young N.D."/>
            <person name="Debelle F."/>
            <person name="Oldroyd G.E."/>
            <person name="Geurts R."/>
            <person name="Cannon S.B."/>
            <person name="Udvardi M.K."/>
            <person name="Benedito V.A."/>
            <person name="Mayer K.F."/>
            <person name="Gouzy J."/>
            <person name="Schoof H."/>
            <person name="Van de Peer Y."/>
            <person name="Proost S."/>
            <person name="Cook D.R."/>
            <person name="Meyers B.C."/>
            <person name="Spannagl M."/>
            <person name="Cheung F."/>
            <person name="De Mita S."/>
            <person name="Krishnakumar V."/>
            <person name="Gundlach H."/>
            <person name="Zhou S."/>
            <person name="Mudge J."/>
            <person name="Bharti A.K."/>
            <person name="Murray J.D."/>
            <person name="Naoumkina M.A."/>
            <person name="Rosen B."/>
            <person name="Silverstein K.A."/>
            <person name="Tang H."/>
            <person name="Rombauts S."/>
            <person name="Zhao P.X."/>
            <person name="Zhou P."/>
            <person name="Barbe V."/>
            <person name="Bardou P."/>
            <person name="Bechner M."/>
            <person name="Bellec A."/>
            <person name="Berger A."/>
            <person name="Berges H."/>
            <person name="Bidwell S."/>
            <person name="Bisseling T."/>
            <person name="Choisne N."/>
            <person name="Couloux A."/>
            <person name="Denny R."/>
            <person name="Deshpande S."/>
            <person name="Dai X."/>
            <person name="Doyle J.J."/>
            <person name="Dudez A.M."/>
            <person name="Farmer A.D."/>
            <person name="Fouteau S."/>
            <person name="Franken C."/>
            <person name="Gibelin C."/>
            <person name="Gish J."/>
            <person name="Goldstein S."/>
            <person name="Gonzalez A.J."/>
            <person name="Green P.J."/>
            <person name="Hallab A."/>
            <person name="Hartog M."/>
            <person name="Hua A."/>
            <person name="Humphray S.J."/>
            <person name="Jeong D.H."/>
            <person name="Jing Y."/>
            <person name="Jocker A."/>
            <person name="Kenton S.M."/>
            <person name="Kim D.J."/>
            <person name="Klee K."/>
            <person name="Lai H."/>
            <person name="Lang C."/>
            <person name="Lin S."/>
            <person name="Macmil S.L."/>
            <person name="Magdelenat G."/>
            <person name="Matthews L."/>
            <person name="McCorrison J."/>
            <person name="Monaghan E.L."/>
            <person name="Mun J.H."/>
            <person name="Najar F.Z."/>
            <person name="Nicholson C."/>
            <person name="Noirot C."/>
            <person name="O'Bleness M."/>
            <person name="Paule C.R."/>
            <person name="Poulain J."/>
            <person name="Prion F."/>
            <person name="Qin B."/>
            <person name="Qu C."/>
            <person name="Retzel E.F."/>
            <person name="Riddle C."/>
            <person name="Sallet E."/>
            <person name="Samain S."/>
            <person name="Samson N."/>
            <person name="Sanders I."/>
            <person name="Saurat O."/>
            <person name="Scarpelli C."/>
            <person name="Schiex T."/>
            <person name="Segurens B."/>
            <person name="Severin A.J."/>
            <person name="Sherrier D.J."/>
            <person name="Shi R."/>
            <person name="Sims S."/>
            <person name="Singer S.R."/>
            <person name="Sinharoy S."/>
            <person name="Sterck L."/>
            <person name="Viollet A."/>
            <person name="Wang B.B."/>
            <person name="Wang K."/>
            <person name="Wang M."/>
            <person name="Wang X."/>
            <person name="Warfsmann J."/>
            <person name="Weissenbach J."/>
            <person name="White D.D."/>
            <person name="White J.D."/>
            <person name="Wiley G.B."/>
            <person name="Wincker P."/>
            <person name="Xing Y."/>
            <person name="Yang L."/>
            <person name="Yao Z."/>
            <person name="Ying F."/>
            <person name="Zhai J."/>
            <person name="Zhou L."/>
            <person name="Zuber A."/>
            <person name="Denarie J."/>
            <person name="Dixon R.A."/>
            <person name="May G.D."/>
            <person name="Schwartz D.C."/>
            <person name="Rogers J."/>
            <person name="Quetier F."/>
            <person name="Town C.D."/>
            <person name="Roe B.A."/>
        </authorList>
    </citation>
    <scope>NUCLEOTIDE SEQUENCE [LARGE SCALE GENOMIC DNA]</scope>
    <source>
        <strain evidence="2">A17</strain>
        <strain evidence="5 6">cv. Jemalong A17</strain>
    </source>
</reference>
<dbReference type="HOGENOM" id="CLU_2089153_0_0_1"/>
<reference evidence="4" key="5">
    <citation type="journal article" date="2018" name="Nat. Plants">
        <title>Whole-genome landscape of Medicago truncatula symbiotic genes.</title>
        <authorList>
            <person name="Pecrix Y."/>
            <person name="Gamas P."/>
            <person name="Carrere S."/>
        </authorList>
    </citation>
    <scope>NUCLEOTIDE SEQUENCE</scope>
    <source>
        <tissue evidence="4">Leaves</tissue>
    </source>
</reference>
<dbReference type="KEGG" id="mtr:11443175"/>
<dbReference type="AlphaFoldDB" id="G7IXS7"/>
<protein>
    <recommendedName>
        <fullName evidence="7">Transmembrane protein</fullName>
    </recommendedName>
</protein>
<dbReference type="Gramene" id="rna15638">
    <property type="protein sequence ID" value="RHN67449.1"/>
    <property type="gene ID" value="gene15638"/>
</dbReference>
<evidence type="ECO:0000313" key="2">
    <source>
        <dbReference type="EMBL" id="AES70649.1"/>
    </source>
</evidence>
<reference evidence="2 6" key="3">
    <citation type="journal article" date="2014" name="BMC Genomics">
        <title>An improved genome release (version Mt4.0) for the model legume Medicago truncatula.</title>
        <authorList>
            <person name="Tang H."/>
            <person name="Krishnakumar V."/>
            <person name="Bidwell S."/>
            <person name="Rosen B."/>
            <person name="Chan A."/>
            <person name="Zhou S."/>
            <person name="Gentzbittel L."/>
            <person name="Childs K.L."/>
            <person name="Yandell M."/>
            <person name="Gundlach H."/>
            <person name="Mayer K.F."/>
            <person name="Schwartz D.C."/>
            <person name="Town C.D."/>
        </authorList>
    </citation>
    <scope>GENOME REANNOTATION</scope>
    <source>
        <strain evidence="5 6">cv. Jemalong A17</strain>
    </source>
</reference>
<evidence type="ECO:0000313" key="4">
    <source>
        <dbReference type="EMBL" id="RHN67449.1"/>
    </source>
</evidence>
<evidence type="ECO:0000256" key="1">
    <source>
        <dbReference type="SAM" id="SignalP"/>
    </source>
</evidence>
<sequence length="124" mass="13455">MIKTSLLGLFLLISILNFLAHEITATQQVEGFSTSKQQREPKYMYGMILESNKPTSSTQKTNLGLHVVQHAKVSKRARTVYGGANNVKSPHKGKNSASTNSIKSSSLLMASLSLPAMILVGGFF</sequence>
<keyword evidence="1" id="KW-0732">Signal</keyword>
<dbReference type="Proteomes" id="UP000265566">
    <property type="component" value="Chromosome 3"/>
</dbReference>
<evidence type="ECO:0000313" key="3">
    <source>
        <dbReference type="EMBL" id="AFK48284.1"/>
    </source>
</evidence>
<feature type="chain" id="PRO_5014572525" description="Transmembrane protein" evidence="1">
    <location>
        <begin position="26"/>
        <end position="124"/>
    </location>
</feature>
<dbReference type="EMBL" id="BT148490">
    <property type="protein sequence ID" value="AFK48284.1"/>
    <property type="molecule type" value="mRNA"/>
</dbReference>
<dbReference type="Proteomes" id="UP000002051">
    <property type="component" value="Chromosome 3"/>
</dbReference>
<organism evidence="2 6">
    <name type="scientific">Medicago truncatula</name>
    <name type="common">Barrel medic</name>
    <name type="synonym">Medicago tribuloides</name>
    <dbReference type="NCBI Taxonomy" id="3880"/>
    <lineage>
        <taxon>Eukaryota</taxon>
        <taxon>Viridiplantae</taxon>
        <taxon>Streptophyta</taxon>
        <taxon>Embryophyta</taxon>
        <taxon>Tracheophyta</taxon>
        <taxon>Spermatophyta</taxon>
        <taxon>Magnoliopsida</taxon>
        <taxon>eudicotyledons</taxon>
        <taxon>Gunneridae</taxon>
        <taxon>Pentapetalae</taxon>
        <taxon>rosids</taxon>
        <taxon>fabids</taxon>
        <taxon>Fabales</taxon>
        <taxon>Fabaceae</taxon>
        <taxon>Papilionoideae</taxon>
        <taxon>50 kb inversion clade</taxon>
        <taxon>NPAAA clade</taxon>
        <taxon>Hologalegina</taxon>
        <taxon>IRL clade</taxon>
        <taxon>Trifolieae</taxon>
        <taxon>Medicago</taxon>
    </lineage>
</organism>
<gene>
    <name evidence="5" type="primary">11443175</name>
    <name evidence="2" type="ordered locus">MTR_3g060740</name>
    <name evidence="4" type="ORF">MtrunA17_Chr3g0102831</name>
</gene>